<dbReference type="Pfam" id="PF01095">
    <property type="entry name" value="Pectinesterase"/>
    <property type="match status" value="1"/>
</dbReference>
<evidence type="ECO:0000256" key="4">
    <source>
        <dbReference type="PROSITE-ProRule" id="PRU10040"/>
    </source>
</evidence>
<dbReference type="OrthoDB" id="9804686at2"/>
<dbReference type="InterPro" id="IPR011050">
    <property type="entry name" value="Pectin_lyase_fold/virulence"/>
</dbReference>
<feature type="active site" evidence="4">
    <location>
        <position position="180"/>
    </location>
</feature>
<evidence type="ECO:0000259" key="6">
    <source>
        <dbReference type="Pfam" id="PF01095"/>
    </source>
</evidence>
<dbReference type="RefSeq" id="WP_084370953.1">
    <property type="nucleotide sequence ID" value="NZ_FWYF01000001.1"/>
</dbReference>
<dbReference type="FunFam" id="2.160.20.10:FF:000052">
    <property type="entry name" value="Pectinesterase"/>
    <property type="match status" value="1"/>
</dbReference>
<name>A0A1W2G6J6_REIFA</name>
<evidence type="ECO:0000256" key="2">
    <source>
        <dbReference type="ARBA" id="ARBA00022801"/>
    </source>
</evidence>
<dbReference type="InterPro" id="IPR000070">
    <property type="entry name" value="Pectinesterase_cat"/>
</dbReference>
<comment type="pathway">
    <text evidence="5">Glycan metabolism; pectin degradation; 2-dehydro-3-deoxy-D-gluconate from pectin: step 1/5.</text>
</comment>
<dbReference type="InterPro" id="IPR033131">
    <property type="entry name" value="Pectinesterase_Asp_AS"/>
</dbReference>
<dbReference type="SUPFAM" id="SSF51126">
    <property type="entry name" value="Pectin lyase-like"/>
    <property type="match status" value="1"/>
</dbReference>
<dbReference type="PROSITE" id="PS00503">
    <property type="entry name" value="PECTINESTERASE_2"/>
    <property type="match status" value="1"/>
</dbReference>
<keyword evidence="3 5" id="KW-0063">Aspartyl esterase</keyword>
<dbReference type="EMBL" id="FWYF01000001">
    <property type="protein sequence ID" value="SMD32285.1"/>
    <property type="molecule type" value="Genomic_DNA"/>
</dbReference>
<dbReference type="Gene3D" id="2.160.20.10">
    <property type="entry name" value="Single-stranded right-handed beta-helix, Pectin lyase-like"/>
    <property type="match status" value="1"/>
</dbReference>
<sequence length="324" mass="36528">MKRTFFISIACVWSVICFGQAQYDMVVGQDPDSDFQSVQQAIDAIPDFRKAVTTIYIKSGTYKEKLVLPKSKSNVRFIGEDVNNTILTYDNFADRLNSFGEKMGTSGSASFYVFADGFTAENITFENSAGPVGQAVAVRVDGDRIVFKNCRFLGFQDTLYTYGNDSRQYYYNCYISGTTDFIFGASQVVFDQCTIFSKAGGHYITAANTSIEKEYGYVFLNCKLTGDAPKHDVYLGRPWRDDARTVFINCELGKHIKPEGWHNWGKRYAEKRSYYAEYGSTGSGAKTEGRVSWSRQLTDVQANQYTLDAVFGNWNPNENEIIKP</sequence>
<protein>
    <recommendedName>
        <fullName evidence="5">Pectinesterase</fullName>
        <ecNumber evidence="5">3.1.1.11</ecNumber>
    </recommendedName>
</protein>
<evidence type="ECO:0000256" key="1">
    <source>
        <dbReference type="ARBA" id="ARBA00008891"/>
    </source>
</evidence>
<reference evidence="7 8" key="1">
    <citation type="submission" date="2017-04" db="EMBL/GenBank/DDBJ databases">
        <authorList>
            <person name="Afonso C.L."/>
            <person name="Miller P.J."/>
            <person name="Scott M.A."/>
            <person name="Spackman E."/>
            <person name="Goraichik I."/>
            <person name="Dimitrov K.M."/>
            <person name="Suarez D.L."/>
            <person name="Swayne D.E."/>
        </authorList>
    </citation>
    <scope>NUCLEOTIDE SEQUENCE [LARGE SCALE GENOMIC DNA]</scope>
    <source>
        <strain evidence="7 8">DSM 26133</strain>
    </source>
</reference>
<dbReference type="GO" id="GO:0042545">
    <property type="term" value="P:cell wall modification"/>
    <property type="evidence" value="ECO:0007669"/>
    <property type="project" value="UniProtKB-UniRule"/>
</dbReference>
<dbReference type="Proteomes" id="UP000192472">
    <property type="component" value="Unassembled WGS sequence"/>
</dbReference>
<dbReference type="InterPro" id="IPR012334">
    <property type="entry name" value="Pectin_lyas_fold"/>
</dbReference>
<dbReference type="EC" id="3.1.1.11" evidence="5"/>
<keyword evidence="8" id="KW-1185">Reference proteome</keyword>
<keyword evidence="2 5" id="KW-0378">Hydrolase</keyword>
<accession>A0A1W2G6J6</accession>
<dbReference type="AlphaFoldDB" id="A0A1W2G6J6"/>
<keyword evidence="5" id="KW-0732">Signal</keyword>
<dbReference type="STRING" id="692418.SAMN04488029_0628"/>
<feature type="domain" description="Pectinesterase catalytic" evidence="6">
    <location>
        <begin position="24"/>
        <end position="308"/>
    </location>
</feature>
<comment type="catalytic activity">
    <reaction evidence="5">
        <text>[(1-&gt;4)-alpha-D-galacturonosyl methyl ester](n) + n H2O = [(1-&gt;4)-alpha-D-galacturonosyl](n) + n methanol + n H(+)</text>
        <dbReference type="Rhea" id="RHEA:22380"/>
        <dbReference type="Rhea" id="RHEA-COMP:14570"/>
        <dbReference type="Rhea" id="RHEA-COMP:14573"/>
        <dbReference type="ChEBI" id="CHEBI:15377"/>
        <dbReference type="ChEBI" id="CHEBI:15378"/>
        <dbReference type="ChEBI" id="CHEBI:17790"/>
        <dbReference type="ChEBI" id="CHEBI:140522"/>
        <dbReference type="ChEBI" id="CHEBI:140523"/>
        <dbReference type="EC" id="3.1.1.11"/>
    </reaction>
</comment>
<organism evidence="7 8">
    <name type="scientific">Reichenbachiella faecimaris</name>
    <dbReference type="NCBI Taxonomy" id="692418"/>
    <lineage>
        <taxon>Bacteria</taxon>
        <taxon>Pseudomonadati</taxon>
        <taxon>Bacteroidota</taxon>
        <taxon>Cytophagia</taxon>
        <taxon>Cytophagales</taxon>
        <taxon>Reichenbachiellaceae</taxon>
        <taxon>Reichenbachiella</taxon>
    </lineage>
</organism>
<dbReference type="PANTHER" id="PTHR31321">
    <property type="entry name" value="ACYL-COA THIOESTER HYDROLASE YBHC-RELATED"/>
    <property type="match status" value="1"/>
</dbReference>
<gene>
    <name evidence="7" type="ORF">SAMN04488029_0628</name>
</gene>
<dbReference type="UniPathway" id="UPA00545">
    <property type="reaction ID" value="UER00823"/>
</dbReference>
<dbReference type="GO" id="GO:0030599">
    <property type="term" value="F:pectinesterase activity"/>
    <property type="evidence" value="ECO:0007669"/>
    <property type="project" value="UniProtKB-UniRule"/>
</dbReference>
<evidence type="ECO:0000256" key="3">
    <source>
        <dbReference type="ARBA" id="ARBA00023085"/>
    </source>
</evidence>
<feature type="chain" id="PRO_5011809901" description="Pectinesterase" evidence="5">
    <location>
        <begin position="24"/>
        <end position="324"/>
    </location>
</feature>
<proteinExistence type="inferred from homology"/>
<dbReference type="GO" id="GO:0009279">
    <property type="term" value="C:cell outer membrane"/>
    <property type="evidence" value="ECO:0007669"/>
    <property type="project" value="TreeGrafter"/>
</dbReference>
<comment type="similarity">
    <text evidence="1">Belongs to the pectinesterase family.</text>
</comment>
<evidence type="ECO:0000313" key="8">
    <source>
        <dbReference type="Proteomes" id="UP000192472"/>
    </source>
</evidence>
<evidence type="ECO:0000313" key="7">
    <source>
        <dbReference type="EMBL" id="SMD32285.1"/>
    </source>
</evidence>
<evidence type="ECO:0000256" key="5">
    <source>
        <dbReference type="RuleBase" id="RU000589"/>
    </source>
</evidence>
<dbReference type="GO" id="GO:0045490">
    <property type="term" value="P:pectin catabolic process"/>
    <property type="evidence" value="ECO:0007669"/>
    <property type="project" value="UniProtKB-UniRule"/>
</dbReference>
<feature type="signal peptide" evidence="5">
    <location>
        <begin position="1"/>
        <end position="23"/>
    </location>
</feature>
<dbReference type="PANTHER" id="PTHR31321:SF57">
    <property type="entry name" value="PECTINESTERASE 53-RELATED"/>
    <property type="match status" value="1"/>
</dbReference>